<dbReference type="InterPro" id="IPR019949">
    <property type="entry name" value="CmoO-like"/>
</dbReference>
<dbReference type="InterPro" id="IPR036661">
    <property type="entry name" value="Luciferase-like_sf"/>
</dbReference>
<dbReference type="EC" id="1.-.-.-" evidence="3"/>
<keyword evidence="3" id="KW-0560">Oxidoreductase</keyword>
<gene>
    <name evidence="3" type="ORF">ACFFLM_18225</name>
</gene>
<organism evidence="3 4">
    <name type="scientific">Deinococcus oregonensis</name>
    <dbReference type="NCBI Taxonomy" id="1805970"/>
    <lineage>
        <taxon>Bacteria</taxon>
        <taxon>Thermotogati</taxon>
        <taxon>Deinococcota</taxon>
        <taxon>Deinococci</taxon>
        <taxon>Deinococcales</taxon>
        <taxon>Deinococcaceae</taxon>
        <taxon>Deinococcus</taxon>
    </lineage>
</organism>
<dbReference type="Proteomes" id="UP001589733">
    <property type="component" value="Unassembled WGS sequence"/>
</dbReference>
<feature type="domain" description="Luciferase-like" evidence="2">
    <location>
        <begin position="19"/>
        <end position="325"/>
    </location>
</feature>
<comment type="caution">
    <text evidence="3">The sequence shown here is derived from an EMBL/GenBank/DDBJ whole genome shotgun (WGS) entry which is preliminary data.</text>
</comment>
<dbReference type="PANTHER" id="PTHR30137:SF6">
    <property type="entry name" value="LUCIFERASE-LIKE MONOOXYGENASE"/>
    <property type="match status" value="1"/>
</dbReference>
<dbReference type="PANTHER" id="PTHR30137">
    <property type="entry name" value="LUCIFERASE-LIKE MONOOXYGENASE"/>
    <property type="match status" value="1"/>
</dbReference>
<dbReference type="SUPFAM" id="SSF51679">
    <property type="entry name" value="Bacterial luciferase-like"/>
    <property type="match status" value="1"/>
</dbReference>
<dbReference type="GO" id="GO:0016491">
    <property type="term" value="F:oxidoreductase activity"/>
    <property type="evidence" value="ECO:0007669"/>
    <property type="project" value="UniProtKB-KW"/>
</dbReference>
<comment type="similarity">
    <text evidence="1">To bacterial alkanal monooxygenase alpha and beta chains.</text>
</comment>
<accession>A0ABV6B2B0</accession>
<dbReference type="InterPro" id="IPR011251">
    <property type="entry name" value="Luciferase-like_dom"/>
</dbReference>
<proteinExistence type="predicted"/>
<dbReference type="RefSeq" id="WP_380013622.1">
    <property type="nucleotide sequence ID" value="NZ_JBHLYR010000058.1"/>
</dbReference>
<dbReference type="Pfam" id="PF00296">
    <property type="entry name" value="Bac_luciferase"/>
    <property type="match status" value="1"/>
</dbReference>
<name>A0ABV6B2B0_9DEIO</name>
<dbReference type="Gene3D" id="3.20.20.30">
    <property type="entry name" value="Luciferase-like domain"/>
    <property type="match status" value="1"/>
</dbReference>
<protein>
    <submittedName>
        <fullName evidence="3">LLM class flavin-dependent oxidoreductase</fullName>
        <ecNumber evidence="3">1.-.-.-</ecNumber>
    </submittedName>
</protein>
<evidence type="ECO:0000256" key="1">
    <source>
        <dbReference type="ARBA" id="ARBA00007789"/>
    </source>
</evidence>
<evidence type="ECO:0000313" key="3">
    <source>
        <dbReference type="EMBL" id="MFB9993894.1"/>
    </source>
</evidence>
<keyword evidence="4" id="KW-1185">Reference proteome</keyword>
<dbReference type="NCBIfam" id="TIGR03558">
    <property type="entry name" value="oxido_grp_1"/>
    <property type="match status" value="1"/>
</dbReference>
<evidence type="ECO:0000259" key="2">
    <source>
        <dbReference type="Pfam" id="PF00296"/>
    </source>
</evidence>
<dbReference type="EMBL" id="JBHLYR010000058">
    <property type="protein sequence ID" value="MFB9993894.1"/>
    <property type="molecule type" value="Genomic_DNA"/>
</dbReference>
<reference evidence="3 4" key="1">
    <citation type="submission" date="2024-09" db="EMBL/GenBank/DDBJ databases">
        <authorList>
            <person name="Sun Q."/>
            <person name="Mori K."/>
        </authorList>
    </citation>
    <scope>NUCLEOTIDE SEQUENCE [LARGE SCALE GENOMIC DNA]</scope>
    <source>
        <strain evidence="3 4">JCM 13503</strain>
    </source>
</reference>
<sequence>MTLSASSPILSVLDLVPLASGSSSTQAVQDTVALAQHVEALGYRRYWLAEHHNMQSLVSSAPELLIAALSQRTTTLRLGAGGIMLPNHAPLKVAETFRLLEALAPNRIDLGLGRAPGTDLNTALALRRSRAAVQADDFEAQLAELLAFSDQAFSQQPSSHPNFPAGHPFQGIVAAPYDQPLPPLWMLSSSGHGAAVAAELGAGLAFAAHINPDLPLAARAIEHYRAAFRPSATFAEPQVLVAQSVILADSDEEAARLALPLGLMFLRLMRGETAPFSSVEEAEAYPYSAAERAQLGAMQRSGRVVAGGPATVKARLDEVMRVTGAQELMVGSLMHRLEDRKRSFELLAGLYPQQVEFPERQLANQR</sequence>
<dbReference type="CDD" id="cd00347">
    <property type="entry name" value="Flavin_utilizing_monoxygenases"/>
    <property type="match status" value="1"/>
</dbReference>
<dbReference type="InterPro" id="IPR050766">
    <property type="entry name" value="Bact_Lucif_Oxidored"/>
</dbReference>
<evidence type="ECO:0000313" key="4">
    <source>
        <dbReference type="Proteomes" id="UP001589733"/>
    </source>
</evidence>